<keyword evidence="1" id="KW-0862">Zinc</keyword>
<dbReference type="InterPro" id="IPR051728">
    <property type="entry name" value="RING-FYVE_E3_ubiquitin-ligase"/>
</dbReference>
<dbReference type="PANTHER" id="PTHR14879:SF5">
    <property type="entry name" value="RING-TYPE DOMAIN-CONTAINING PROTEIN"/>
    <property type="match status" value="1"/>
</dbReference>
<reference evidence="3 4" key="1">
    <citation type="submission" date="2024-06" db="EMBL/GenBank/DDBJ databases">
        <authorList>
            <person name="Kraege A."/>
            <person name="Thomma B."/>
        </authorList>
    </citation>
    <scope>NUCLEOTIDE SEQUENCE [LARGE SCALE GENOMIC DNA]</scope>
</reference>
<organism evidence="3 4">
    <name type="scientific">Coccomyxa viridis</name>
    <dbReference type="NCBI Taxonomy" id="1274662"/>
    <lineage>
        <taxon>Eukaryota</taxon>
        <taxon>Viridiplantae</taxon>
        <taxon>Chlorophyta</taxon>
        <taxon>core chlorophytes</taxon>
        <taxon>Trebouxiophyceae</taxon>
        <taxon>Trebouxiophyceae incertae sedis</taxon>
        <taxon>Coccomyxaceae</taxon>
        <taxon>Coccomyxa</taxon>
    </lineage>
</organism>
<keyword evidence="1" id="KW-0863">Zinc-finger</keyword>
<sequence length="81" mass="9100">MPHELEYVSEQLQAAKIGSYKEEDQDDDDLCIVCWEKAREVIFYNCMHMCTCQGCAKGIMAAGALCPMCLAKIQSTITARF</sequence>
<accession>A0ABP1G5S5</accession>
<dbReference type="Gene3D" id="3.30.40.10">
    <property type="entry name" value="Zinc/RING finger domain, C3HC4 (zinc finger)"/>
    <property type="match status" value="1"/>
</dbReference>
<dbReference type="SUPFAM" id="SSF57850">
    <property type="entry name" value="RING/U-box"/>
    <property type="match status" value="1"/>
</dbReference>
<feature type="domain" description="RING-type" evidence="2">
    <location>
        <begin position="31"/>
        <end position="69"/>
    </location>
</feature>
<evidence type="ECO:0000256" key="1">
    <source>
        <dbReference type="PROSITE-ProRule" id="PRU00175"/>
    </source>
</evidence>
<keyword evidence="4" id="KW-1185">Reference proteome</keyword>
<dbReference type="PROSITE" id="PS50089">
    <property type="entry name" value="ZF_RING_2"/>
    <property type="match status" value="1"/>
</dbReference>
<evidence type="ECO:0000313" key="3">
    <source>
        <dbReference type="EMBL" id="CAL5227137.1"/>
    </source>
</evidence>
<protein>
    <submittedName>
        <fullName evidence="3">G10048 protein</fullName>
    </submittedName>
</protein>
<dbReference type="PANTHER" id="PTHR14879">
    <property type="entry name" value="CASPASE REGULATOR, RING FINGER DOMAIN-CONTAINING"/>
    <property type="match status" value="1"/>
</dbReference>
<evidence type="ECO:0000313" key="4">
    <source>
        <dbReference type="Proteomes" id="UP001497392"/>
    </source>
</evidence>
<evidence type="ECO:0000259" key="2">
    <source>
        <dbReference type="PROSITE" id="PS50089"/>
    </source>
</evidence>
<dbReference type="InterPro" id="IPR001841">
    <property type="entry name" value="Znf_RING"/>
</dbReference>
<gene>
    <name evidence="3" type="primary">g10048</name>
    <name evidence="3" type="ORF">VP750_LOCUS9043</name>
</gene>
<dbReference type="Proteomes" id="UP001497392">
    <property type="component" value="Unassembled WGS sequence"/>
</dbReference>
<keyword evidence="1" id="KW-0479">Metal-binding</keyword>
<dbReference type="InterPro" id="IPR013083">
    <property type="entry name" value="Znf_RING/FYVE/PHD"/>
</dbReference>
<proteinExistence type="predicted"/>
<dbReference type="EMBL" id="CAXHTA020000017">
    <property type="protein sequence ID" value="CAL5227137.1"/>
    <property type="molecule type" value="Genomic_DNA"/>
</dbReference>
<dbReference type="Pfam" id="PF13920">
    <property type="entry name" value="zf-C3HC4_3"/>
    <property type="match status" value="1"/>
</dbReference>
<name>A0ABP1G5S5_9CHLO</name>
<comment type="caution">
    <text evidence="3">The sequence shown here is derived from an EMBL/GenBank/DDBJ whole genome shotgun (WGS) entry which is preliminary data.</text>
</comment>